<evidence type="ECO:0000256" key="1">
    <source>
        <dbReference type="ARBA" id="ARBA00004953"/>
    </source>
</evidence>
<dbReference type="InterPro" id="IPR012382">
    <property type="entry name" value="CobI/CbiL"/>
</dbReference>
<evidence type="ECO:0000313" key="11">
    <source>
        <dbReference type="Proteomes" id="UP000189935"/>
    </source>
</evidence>
<evidence type="ECO:0000313" key="10">
    <source>
        <dbReference type="EMBL" id="SHK41755.1"/>
    </source>
</evidence>
<dbReference type="UniPathway" id="UPA00148"/>
<dbReference type="InterPro" id="IPR006364">
    <property type="entry name" value="CobI/CbiL/CobIJ_dom"/>
</dbReference>
<reference evidence="10 11" key="1">
    <citation type="submission" date="2016-11" db="EMBL/GenBank/DDBJ databases">
        <authorList>
            <person name="Jaros S."/>
            <person name="Januszkiewicz K."/>
            <person name="Wedrychowicz H."/>
        </authorList>
    </citation>
    <scope>NUCLEOTIDE SEQUENCE [LARGE SCALE GENOMIC DNA]</scope>
    <source>
        <strain evidence="10 11">GAS499</strain>
    </source>
</reference>
<keyword evidence="4 8" id="KW-0489">Methyltransferase</keyword>
<organism evidence="10 11">
    <name type="scientific">Bradyrhizobium lablabi</name>
    <dbReference type="NCBI Taxonomy" id="722472"/>
    <lineage>
        <taxon>Bacteria</taxon>
        <taxon>Pseudomonadati</taxon>
        <taxon>Pseudomonadota</taxon>
        <taxon>Alphaproteobacteria</taxon>
        <taxon>Hyphomicrobiales</taxon>
        <taxon>Nitrobacteraceae</taxon>
        <taxon>Bradyrhizobium</taxon>
    </lineage>
</organism>
<dbReference type="PIRSF" id="PIRSF036427">
    <property type="entry name" value="Precrrn-2_mtase"/>
    <property type="match status" value="1"/>
</dbReference>
<keyword evidence="6" id="KW-0949">S-adenosyl-L-methionine</keyword>
<evidence type="ECO:0000256" key="2">
    <source>
        <dbReference type="ARBA" id="ARBA00005879"/>
    </source>
</evidence>
<proteinExistence type="inferred from homology"/>
<dbReference type="PANTHER" id="PTHR43467:SF2">
    <property type="entry name" value="COBALT-PRECORRIN-2 C(20)-METHYLTRANSFERASE"/>
    <property type="match status" value="1"/>
</dbReference>
<dbReference type="NCBIfam" id="NF004647">
    <property type="entry name" value="PRK05990.1"/>
    <property type="match status" value="1"/>
</dbReference>
<dbReference type="PROSITE" id="PS00840">
    <property type="entry name" value="SUMT_2"/>
    <property type="match status" value="1"/>
</dbReference>
<name>A0A1M6SAL9_9BRAD</name>
<dbReference type="Pfam" id="PF00590">
    <property type="entry name" value="TP_methylase"/>
    <property type="match status" value="1"/>
</dbReference>
<feature type="domain" description="Tetrapyrrole methylase" evidence="9">
    <location>
        <begin position="15"/>
        <end position="227"/>
    </location>
</feature>
<evidence type="ECO:0000256" key="8">
    <source>
        <dbReference type="RuleBase" id="RU003960"/>
    </source>
</evidence>
<evidence type="ECO:0000256" key="6">
    <source>
        <dbReference type="ARBA" id="ARBA00022691"/>
    </source>
</evidence>
<dbReference type="AlphaFoldDB" id="A0A1M6SAL9"/>
<dbReference type="GO" id="GO:0009236">
    <property type="term" value="P:cobalamin biosynthetic process"/>
    <property type="evidence" value="ECO:0007669"/>
    <property type="project" value="UniProtKB-UniRule"/>
</dbReference>
<dbReference type="GO" id="GO:0032259">
    <property type="term" value="P:methylation"/>
    <property type="evidence" value="ECO:0007669"/>
    <property type="project" value="UniProtKB-KW"/>
</dbReference>
<dbReference type="Proteomes" id="UP000189935">
    <property type="component" value="Chromosome I"/>
</dbReference>
<evidence type="ECO:0000259" key="9">
    <source>
        <dbReference type="Pfam" id="PF00590"/>
    </source>
</evidence>
<sequence length="252" mass="27252">MTALDAIAGTACAGTLYGIGVGPGDVRYLTLRAAALVRDVDVLAFFAKRGLQGNARGIVDPLLGPGRSELRLEYPVTDEIPPEHPSYQKQIACFYEESVATLAELLGQGKSVGLLAEGDPFFYGSFMHMWRRLNRDFPIEIVPGVTGMSGCWTRANAPITWGNDILSVLPGTLAEEQLTRRLAETDAAVIMKVGKNLAKVRRAVEAAGLLARAIYVERGTMQAEQIMPLSECPDGKGPYFSMVLIPGQGRRL</sequence>
<dbReference type="PANTHER" id="PTHR43467">
    <property type="entry name" value="COBALT-PRECORRIN-2 C(20)-METHYLTRANSFERASE"/>
    <property type="match status" value="1"/>
</dbReference>
<dbReference type="NCBIfam" id="TIGR01467">
    <property type="entry name" value="cobI_cbiL"/>
    <property type="match status" value="1"/>
</dbReference>
<dbReference type="InterPro" id="IPR035996">
    <property type="entry name" value="4pyrrol_Methylase_sf"/>
</dbReference>
<dbReference type="InterPro" id="IPR000878">
    <property type="entry name" value="4pyrrol_Mease"/>
</dbReference>
<dbReference type="InterPro" id="IPR014776">
    <property type="entry name" value="4pyrrole_Mease_sub2"/>
</dbReference>
<accession>A0A1M6SAL9</accession>
<gene>
    <name evidence="10" type="ORF">SAMN05444159_3208</name>
</gene>
<dbReference type="Gene3D" id="3.30.950.10">
    <property type="entry name" value="Methyltransferase, Cobalt-precorrin-4 Transmethylase, Domain 2"/>
    <property type="match status" value="1"/>
</dbReference>
<dbReference type="InterPro" id="IPR003043">
    <property type="entry name" value="Uropor_MeTrfase_CS"/>
</dbReference>
<comment type="pathway">
    <text evidence="1">Cofactor biosynthesis; adenosylcobalamin biosynthesis.</text>
</comment>
<keyword evidence="5 8" id="KW-0808">Transferase</keyword>
<evidence type="ECO:0000256" key="3">
    <source>
        <dbReference type="ARBA" id="ARBA00022573"/>
    </source>
</evidence>
<dbReference type="SUPFAM" id="SSF53790">
    <property type="entry name" value="Tetrapyrrole methylase"/>
    <property type="match status" value="1"/>
</dbReference>
<evidence type="ECO:0000256" key="7">
    <source>
        <dbReference type="PIRNR" id="PIRNR036427"/>
    </source>
</evidence>
<dbReference type="OrthoDB" id="9804789at2"/>
<evidence type="ECO:0000256" key="5">
    <source>
        <dbReference type="ARBA" id="ARBA00022679"/>
    </source>
</evidence>
<dbReference type="GO" id="GO:0030788">
    <property type="term" value="F:precorrin-2 C20-methyltransferase activity"/>
    <property type="evidence" value="ECO:0007669"/>
    <property type="project" value="InterPro"/>
</dbReference>
<dbReference type="InterPro" id="IPR014777">
    <property type="entry name" value="4pyrrole_Mease_sub1"/>
</dbReference>
<dbReference type="RefSeq" id="WP_079539276.1">
    <property type="nucleotide sequence ID" value="NZ_LT670844.1"/>
</dbReference>
<protein>
    <submittedName>
        <fullName evidence="10">Precorrin-2/cobalt-factor-2 C20-methyltransferase</fullName>
    </submittedName>
</protein>
<comment type="similarity">
    <text evidence="2 7 8">Belongs to the precorrin methyltransferase family.</text>
</comment>
<dbReference type="CDD" id="cd11645">
    <property type="entry name" value="Precorrin_2_C20_MT"/>
    <property type="match status" value="1"/>
</dbReference>
<dbReference type="Gene3D" id="3.40.1010.10">
    <property type="entry name" value="Cobalt-precorrin-4 Transmethylase, Domain 1"/>
    <property type="match status" value="1"/>
</dbReference>
<evidence type="ECO:0000256" key="4">
    <source>
        <dbReference type="ARBA" id="ARBA00022603"/>
    </source>
</evidence>
<dbReference type="EMBL" id="LT670844">
    <property type="protein sequence ID" value="SHK41755.1"/>
    <property type="molecule type" value="Genomic_DNA"/>
</dbReference>
<keyword evidence="3" id="KW-0169">Cobalamin biosynthesis</keyword>